<keyword evidence="1" id="KW-1185">Reference proteome</keyword>
<dbReference type="AlphaFoldDB" id="A0A1I7W1N6"/>
<reference evidence="1" key="1">
    <citation type="submission" date="2012-04" db="EMBL/GenBank/DDBJ databases">
        <title>The Genome Sequence of Loa loa.</title>
        <authorList>
            <consortium name="The Broad Institute Genome Sequencing Platform"/>
            <consortium name="Broad Institute Genome Sequencing Center for Infectious Disease"/>
            <person name="Nutman T.B."/>
            <person name="Fink D.L."/>
            <person name="Russ C."/>
            <person name="Young S."/>
            <person name="Zeng Q."/>
            <person name="Gargeya S."/>
            <person name="Alvarado L."/>
            <person name="Berlin A."/>
            <person name="Chapman S.B."/>
            <person name="Chen Z."/>
            <person name="Freedman E."/>
            <person name="Gellesch M."/>
            <person name="Goldberg J."/>
            <person name="Griggs A."/>
            <person name="Gujja S."/>
            <person name="Heilman E.R."/>
            <person name="Heiman D."/>
            <person name="Howarth C."/>
            <person name="Mehta T."/>
            <person name="Neiman D."/>
            <person name="Pearson M."/>
            <person name="Roberts A."/>
            <person name="Saif S."/>
            <person name="Shea T."/>
            <person name="Shenoy N."/>
            <person name="Sisk P."/>
            <person name="Stolte C."/>
            <person name="Sykes S."/>
            <person name="White J."/>
            <person name="Yandava C."/>
            <person name="Haas B."/>
            <person name="Henn M.R."/>
            <person name="Nusbaum C."/>
            <person name="Birren B."/>
        </authorList>
    </citation>
    <scope>NUCLEOTIDE SEQUENCE [LARGE SCALE GENOMIC DNA]</scope>
</reference>
<evidence type="ECO:0000313" key="2">
    <source>
        <dbReference type="WBParaSite" id="EN70_8665"/>
    </source>
</evidence>
<dbReference type="STRING" id="7209.A0A1I7W1N6"/>
<proteinExistence type="predicted"/>
<dbReference type="Proteomes" id="UP000095285">
    <property type="component" value="Unassembled WGS sequence"/>
</dbReference>
<sequence>MVFSFLFNLQKKVSIRFYKNFCLFKEIVRQVVINYDLPNDHVIYVHCIIHTGYLHGAETTSFINLAEQNSALIADIVQVVQEVEQISSDFLLDFANDRIGRAGYSSYGKI</sequence>
<reference evidence="2" key="2">
    <citation type="submission" date="2016-11" db="UniProtKB">
        <authorList>
            <consortium name="WormBaseParasite"/>
        </authorList>
    </citation>
    <scope>IDENTIFICATION</scope>
</reference>
<dbReference type="WBParaSite" id="EN70_8665">
    <property type="protein sequence ID" value="EN70_8665"/>
    <property type="gene ID" value="EN70_8665"/>
</dbReference>
<organism evidence="1 2">
    <name type="scientific">Loa loa</name>
    <name type="common">Eye worm</name>
    <name type="synonym">Filaria loa</name>
    <dbReference type="NCBI Taxonomy" id="7209"/>
    <lineage>
        <taxon>Eukaryota</taxon>
        <taxon>Metazoa</taxon>
        <taxon>Ecdysozoa</taxon>
        <taxon>Nematoda</taxon>
        <taxon>Chromadorea</taxon>
        <taxon>Rhabditida</taxon>
        <taxon>Spirurina</taxon>
        <taxon>Spiruromorpha</taxon>
        <taxon>Filarioidea</taxon>
        <taxon>Onchocercidae</taxon>
        <taxon>Loa</taxon>
    </lineage>
</organism>
<evidence type="ECO:0000313" key="1">
    <source>
        <dbReference type="Proteomes" id="UP000095285"/>
    </source>
</evidence>
<protein>
    <submittedName>
        <fullName evidence="2">RNase III domain-containing protein</fullName>
    </submittedName>
</protein>
<name>A0A1I7W1N6_LOALO</name>
<accession>A0A1I7W1N6</accession>